<sequence>QLSSAMWTAPATVHNYFNMITVDESNVKSDPPYIGGAFVPDRTFGGLSVSQTLGSFMALNPAKHPHTINYKYIAA</sequence>
<evidence type="ECO:0000313" key="1">
    <source>
        <dbReference type="EMBL" id="GMT34707.1"/>
    </source>
</evidence>
<dbReference type="EMBL" id="BTSY01000006">
    <property type="protein sequence ID" value="GMT34707.1"/>
    <property type="molecule type" value="Genomic_DNA"/>
</dbReference>
<evidence type="ECO:0000313" key="2">
    <source>
        <dbReference type="Proteomes" id="UP001432322"/>
    </source>
</evidence>
<reference evidence="1" key="1">
    <citation type="submission" date="2023-10" db="EMBL/GenBank/DDBJ databases">
        <title>Genome assembly of Pristionchus species.</title>
        <authorList>
            <person name="Yoshida K."/>
            <person name="Sommer R.J."/>
        </authorList>
    </citation>
    <scope>NUCLEOTIDE SEQUENCE</scope>
    <source>
        <strain evidence="1">RS5133</strain>
    </source>
</reference>
<feature type="non-terminal residue" evidence="1">
    <location>
        <position position="1"/>
    </location>
</feature>
<dbReference type="AlphaFoldDB" id="A0AAV5WY88"/>
<comment type="caution">
    <text evidence="1">The sequence shown here is derived from an EMBL/GenBank/DDBJ whole genome shotgun (WGS) entry which is preliminary data.</text>
</comment>
<keyword evidence="2" id="KW-1185">Reference proteome</keyword>
<accession>A0AAV5WY88</accession>
<gene>
    <name evidence="1" type="ORF">PFISCL1PPCAC_26004</name>
</gene>
<name>A0AAV5WY88_9BILA</name>
<dbReference type="Proteomes" id="UP001432322">
    <property type="component" value="Unassembled WGS sequence"/>
</dbReference>
<protein>
    <submittedName>
        <fullName evidence="1">Uncharacterized protein</fullName>
    </submittedName>
</protein>
<proteinExistence type="predicted"/>
<organism evidence="1 2">
    <name type="scientific">Pristionchus fissidentatus</name>
    <dbReference type="NCBI Taxonomy" id="1538716"/>
    <lineage>
        <taxon>Eukaryota</taxon>
        <taxon>Metazoa</taxon>
        <taxon>Ecdysozoa</taxon>
        <taxon>Nematoda</taxon>
        <taxon>Chromadorea</taxon>
        <taxon>Rhabditida</taxon>
        <taxon>Rhabditina</taxon>
        <taxon>Diplogasteromorpha</taxon>
        <taxon>Diplogasteroidea</taxon>
        <taxon>Neodiplogasteridae</taxon>
        <taxon>Pristionchus</taxon>
    </lineage>
</organism>
<feature type="non-terminal residue" evidence="1">
    <location>
        <position position="75"/>
    </location>
</feature>